<sequence length="219" mass="22803">MHPSLVVAALVLPLALAAPASSRLPGTFVRRQLNDTCGLSAVQQPPSTLTPPDAHNQLVLIALGRGTQNYTCADEASVPASIGAVANLFNASCDVAEATSLGAVSEDANAIGQHFFVDATTPEFDIIGLGNAQVKKVENAAAPQAGNIPWLKLDAKDQSTAVRNVYRLNTKGGVAPTTCAGQAPGSVVQVAYEAQYWVYASPDAMAARRRKRSLGLPLN</sequence>
<proteinExistence type="predicted"/>
<dbReference type="PANTHER" id="PTHR35567:SF11">
    <property type="entry name" value="MALATE DEHYDROGENASE (AFU_ORTHOLOGUE AFUA_2G13800)"/>
    <property type="match status" value="1"/>
</dbReference>
<dbReference type="AlphaFoldDB" id="A0A6A5VLS8"/>
<evidence type="ECO:0000256" key="1">
    <source>
        <dbReference type="SAM" id="SignalP"/>
    </source>
</evidence>
<dbReference type="EMBL" id="ML976662">
    <property type="protein sequence ID" value="KAF1977805.1"/>
    <property type="molecule type" value="Genomic_DNA"/>
</dbReference>
<evidence type="ECO:0000313" key="3">
    <source>
        <dbReference type="Proteomes" id="UP000800036"/>
    </source>
</evidence>
<keyword evidence="1" id="KW-0732">Signal</keyword>
<dbReference type="Proteomes" id="UP000800036">
    <property type="component" value="Unassembled WGS sequence"/>
</dbReference>
<dbReference type="InterPro" id="IPR021851">
    <property type="entry name" value="DUF3455"/>
</dbReference>
<dbReference type="OrthoDB" id="1859733at2759"/>
<keyword evidence="3" id="KW-1185">Reference proteome</keyword>
<protein>
    <recommendedName>
        <fullName evidence="4">Malate dehydrogenase</fullName>
    </recommendedName>
</protein>
<name>A0A6A5VLS8_9PLEO</name>
<dbReference type="Pfam" id="PF11937">
    <property type="entry name" value="DUF3455"/>
    <property type="match status" value="1"/>
</dbReference>
<organism evidence="2 3">
    <name type="scientific">Bimuria novae-zelandiae CBS 107.79</name>
    <dbReference type="NCBI Taxonomy" id="1447943"/>
    <lineage>
        <taxon>Eukaryota</taxon>
        <taxon>Fungi</taxon>
        <taxon>Dikarya</taxon>
        <taxon>Ascomycota</taxon>
        <taxon>Pezizomycotina</taxon>
        <taxon>Dothideomycetes</taxon>
        <taxon>Pleosporomycetidae</taxon>
        <taxon>Pleosporales</taxon>
        <taxon>Massarineae</taxon>
        <taxon>Didymosphaeriaceae</taxon>
        <taxon>Bimuria</taxon>
    </lineage>
</organism>
<dbReference type="PANTHER" id="PTHR35567">
    <property type="entry name" value="MALATE DEHYDROGENASE (AFU_ORTHOLOGUE AFUA_2G13800)"/>
    <property type="match status" value="1"/>
</dbReference>
<accession>A0A6A5VLS8</accession>
<reference evidence="2" key="1">
    <citation type="journal article" date="2020" name="Stud. Mycol.">
        <title>101 Dothideomycetes genomes: a test case for predicting lifestyles and emergence of pathogens.</title>
        <authorList>
            <person name="Haridas S."/>
            <person name="Albert R."/>
            <person name="Binder M."/>
            <person name="Bloem J."/>
            <person name="Labutti K."/>
            <person name="Salamov A."/>
            <person name="Andreopoulos B."/>
            <person name="Baker S."/>
            <person name="Barry K."/>
            <person name="Bills G."/>
            <person name="Bluhm B."/>
            <person name="Cannon C."/>
            <person name="Castanera R."/>
            <person name="Culley D."/>
            <person name="Daum C."/>
            <person name="Ezra D."/>
            <person name="Gonzalez J."/>
            <person name="Henrissat B."/>
            <person name="Kuo A."/>
            <person name="Liang C."/>
            <person name="Lipzen A."/>
            <person name="Lutzoni F."/>
            <person name="Magnuson J."/>
            <person name="Mondo S."/>
            <person name="Nolan M."/>
            <person name="Ohm R."/>
            <person name="Pangilinan J."/>
            <person name="Park H.-J."/>
            <person name="Ramirez L."/>
            <person name="Alfaro M."/>
            <person name="Sun H."/>
            <person name="Tritt A."/>
            <person name="Yoshinaga Y."/>
            <person name="Zwiers L.-H."/>
            <person name="Turgeon B."/>
            <person name="Goodwin S."/>
            <person name="Spatafora J."/>
            <person name="Crous P."/>
            <person name="Grigoriev I."/>
        </authorList>
    </citation>
    <scope>NUCLEOTIDE SEQUENCE</scope>
    <source>
        <strain evidence="2">CBS 107.79</strain>
    </source>
</reference>
<evidence type="ECO:0000313" key="2">
    <source>
        <dbReference type="EMBL" id="KAF1977805.1"/>
    </source>
</evidence>
<feature type="signal peptide" evidence="1">
    <location>
        <begin position="1"/>
        <end position="17"/>
    </location>
</feature>
<gene>
    <name evidence="2" type="ORF">BU23DRAFT_550479</name>
</gene>
<feature type="chain" id="PRO_5025330831" description="Malate dehydrogenase" evidence="1">
    <location>
        <begin position="18"/>
        <end position="219"/>
    </location>
</feature>
<evidence type="ECO:0008006" key="4">
    <source>
        <dbReference type="Google" id="ProtNLM"/>
    </source>
</evidence>